<proteinExistence type="predicted"/>
<organism evidence="2 3">
    <name type="scientific">Candidatus Accumulibacter phosphatis</name>
    <dbReference type="NCBI Taxonomy" id="327160"/>
    <lineage>
        <taxon>Bacteria</taxon>
        <taxon>Pseudomonadati</taxon>
        <taxon>Pseudomonadota</taxon>
        <taxon>Betaproteobacteria</taxon>
        <taxon>Candidatus Accumulibacter</taxon>
    </lineage>
</organism>
<dbReference type="EMBL" id="JDVG02000557">
    <property type="protein sequence ID" value="KFB71346.1"/>
    <property type="molecule type" value="Genomic_DNA"/>
</dbReference>
<feature type="compositionally biased region" description="Polar residues" evidence="1">
    <location>
        <begin position="68"/>
        <end position="83"/>
    </location>
</feature>
<evidence type="ECO:0000313" key="2">
    <source>
        <dbReference type="EMBL" id="KFB71346.1"/>
    </source>
</evidence>
<evidence type="ECO:0000256" key="1">
    <source>
        <dbReference type="SAM" id="MobiDB-lite"/>
    </source>
</evidence>
<accession>A0A080LSI0</accession>
<reference evidence="2 3" key="1">
    <citation type="submission" date="2014-02" db="EMBL/GenBank/DDBJ databases">
        <title>Expanding our view of genomic diversity in Candidatus Accumulibacter clades.</title>
        <authorList>
            <person name="Skennerton C.T."/>
            <person name="Barr J.J."/>
            <person name="Slater F.R."/>
            <person name="Bond P.L."/>
            <person name="Tyson G.W."/>
        </authorList>
    </citation>
    <scope>NUCLEOTIDE SEQUENCE [LARGE SCALE GENOMIC DNA]</scope>
    <source>
        <strain evidence="3">BA-91</strain>
    </source>
</reference>
<feature type="region of interest" description="Disordered" evidence="1">
    <location>
        <begin position="1"/>
        <end position="29"/>
    </location>
</feature>
<feature type="region of interest" description="Disordered" evidence="1">
    <location>
        <begin position="60"/>
        <end position="83"/>
    </location>
</feature>
<sequence>MIPSTDRVHDQADDSAVHPSSNNRVSAAGTRLRRRLSISFHCDSCESGFACRQGLTPLSLPAPWPGTRRSNQPASCQSPRIQR</sequence>
<gene>
    <name evidence="2" type="ORF">AW09_003509</name>
</gene>
<protein>
    <submittedName>
        <fullName evidence="2">Uncharacterized protein</fullName>
    </submittedName>
</protein>
<feature type="compositionally biased region" description="Basic and acidic residues" evidence="1">
    <location>
        <begin position="1"/>
        <end position="16"/>
    </location>
</feature>
<dbReference type="AlphaFoldDB" id="A0A080LSI0"/>
<evidence type="ECO:0000313" key="3">
    <source>
        <dbReference type="Proteomes" id="UP000020077"/>
    </source>
</evidence>
<name>A0A080LSI0_9PROT</name>
<dbReference type="Proteomes" id="UP000020077">
    <property type="component" value="Unassembled WGS sequence"/>
</dbReference>
<comment type="caution">
    <text evidence="2">The sequence shown here is derived from an EMBL/GenBank/DDBJ whole genome shotgun (WGS) entry which is preliminary data.</text>
</comment>